<keyword evidence="12 18" id="KW-0548">Nucleotidyltransferase</keyword>
<comment type="subcellular location">
    <subcellularLocation>
        <location evidence="2">Cell membrane</location>
        <topology evidence="2">Multi-pass membrane protein</topology>
    </subcellularLocation>
</comment>
<feature type="transmembrane region" description="Helical" evidence="19">
    <location>
        <begin position="56"/>
        <end position="74"/>
    </location>
</feature>
<dbReference type="EC" id="2.7.7.41" evidence="6 18"/>
<dbReference type="UniPathway" id="UPA00557">
    <property type="reaction ID" value="UER00614"/>
</dbReference>
<feature type="transmembrane region" description="Helical" evidence="19">
    <location>
        <begin position="236"/>
        <end position="258"/>
    </location>
</feature>
<dbReference type="GO" id="GO:0016024">
    <property type="term" value="P:CDP-diacylglycerol biosynthetic process"/>
    <property type="evidence" value="ECO:0007669"/>
    <property type="project" value="UniProtKB-UniPathway"/>
</dbReference>
<evidence type="ECO:0000256" key="1">
    <source>
        <dbReference type="ARBA" id="ARBA00001698"/>
    </source>
</evidence>
<evidence type="ECO:0000313" key="21">
    <source>
        <dbReference type="Proteomes" id="UP000030512"/>
    </source>
</evidence>
<evidence type="ECO:0000256" key="16">
    <source>
        <dbReference type="ARBA" id="ARBA00023209"/>
    </source>
</evidence>
<dbReference type="STRING" id="1538553.JT25_019995"/>
<evidence type="ECO:0000256" key="7">
    <source>
        <dbReference type="ARBA" id="ARBA00019373"/>
    </source>
</evidence>
<dbReference type="PROSITE" id="PS01315">
    <property type="entry name" value="CDS"/>
    <property type="match status" value="1"/>
</dbReference>
<evidence type="ECO:0000256" key="3">
    <source>
        <dbReference type="ARBA" id="ARBA00005119"/>
    </source>
</evidence>
<keyword evidence="9" id="KW-0444">Lipid biosynthesis</keyword>
<dbReference type="PANTHER" id="PTHR46382">
    <property type="entry name" value="PHOSPHATIDATE CYTIDYLYLTRANSFERASE"/>
    <property type="match status" value="1"/>
</dbReference>
<keyword evidence="13 19" id="KW-1133">Transmembrane helix</keyword>
<dbReference type="PANTHER" id="PTHR46382:SF1">
    <property type="entry name" value="PHOSPHATIDATE CYTIDYLYLTRANSFERASE"/>
    <property type="match status" value="1"/>
</dbReference>
<evidence type="ECO:0000256" key="8">
    <source>
        <dbReference type="ARBA" id="ARBA00022475"/>
    </source>
</evidence>
<evidence type="ECO:0000313" key="20">
    <source>
        <dbReference type="EMBL" id="AMK78745.1"/>
    </source>
</evidence>
<name>A0A140E5S1_9GAMM</name>
<evidence type="ECO:0000256" key="4">
    <source>
        <dbReference type="ARBA" id="ARBA00005189"/>
    </source>
</evidence>
<feature type="transmembrane region" description="Helical" evidence="19">
    <location>
        <begin position="196"/>
        <end position="216"/>
    </location>
</feature>
<keyword evidence="14" id="KW-0443">Lipid metabolism</keyword>
<comment type="pathway">
    <text evidence="3 18">Phospholipid metabolism; CDP-diacylglycerol biosynthesis; CDP-diacylglycerol from sn-glycerol 3-phosphate: step 3/3.</text>
</comment>
<keyword evidence="10 18" id="KW-0808">Transferase</keyword>
<evidence type="ECO:0000256" key="14">
    <source>
        <dbReference type="ARBA" id="ARBA00023098"/>
    </source>
</evidence>
<evidence type="ECO:0000256" key="2">
    <source>
        <dbReference type="ARBA" id="ARBA00004651"/>
    </source>
</evidence>
<evidence type="ECO:0000256" key="19">
    <source>
        <dbReference type="SAM" id="Phobius"/>
    </source>
</evidence>
<dbReference type="Proteomes" id="UP000030512">
    <property type="component" value="Chromosome"/>
</dbReference>
<dbReference type="KEGG" id="mdn:JT25_019995"/>
<feature type="transmembrane region" description="Helical" evidence="19">
    <location>
        <begin position="94"/>
        <end position="113"/>
    </location>
</feature>
<comment type="similarity">
    <text evidence="5 18">Belongs to the CDS family.</text>
</comment>
<evidence type="ECO:0000256" key="9">
    <source>
        <dbReference type="ARBA" id="ARBA00022516"/>
    </source>
</evidence>
<dbReference type="GO" id="GO:0005886">
    <property type="term" value="C:plasma membrane"/>
    <property type="evidence" value="ECO:0007669"/>
    <property type="project" value="UniProtKB-SubCell"/>
</dbReference>
<dbReference type="AlphaFoldDB" id="A0A140E5S1"/>
<dbReference type="EMBL" id="CP014476">
    <property type="protein sequence ID" value="AMK78745.1"/>
    <property type="molecule type" value="Genomic_DNA"/>
</dbReference>
<accession>A0A140E5S1</accession>
<evidence type="ECO:0000256" key="17">
    <source>
        <dbReference type="ARBA" id="ARBA00023264"/>
    </source>
</evidence>
<reference evidence="20 21" key="1">
    <citation type="journal article" date="2015" name="Environ. Microbiol.">
        <title>Methane oxidation coupled to nitrate reduction under hypoxia by the Gammaproteobacterium Methylomonas denitrificans, sp. nov. type strain FJG1.</title>
        <authorList>
            <person name="Kits K.D."/>
            <person name="Klotz M.G."/>
            <person name="Stein L.Y."/>
        </authorList>
    </citation>
    <scope>NUCLEOTIDE SEQUENCE [LARGE SCALE GENOMIC DNA]</scope>
    <source>
        <strain evidence="20 21">FJG1</strain>
    </source>
</reference>
<evidence type="ECO:0000256" key="5">
    <source>
        <dbReference type="ARBA" id="ARBA00010185"/>
    </source>
</evidence>
<keyword evidence="16" id="KW-0594">Phospholipid biosynthesis</keyword>
<comment type="catalytic activity">
    <reaction evidence="1 18">
        <text>a 1,2-diacyl-sn-glycero-3-phosphate + CTP + H(+) = a CDP-1,2-diacyl-sn-glycerol + diphosphate</text>
        <dbReference type="Rhea" id="RHEA:16229"/>
        <dbReference type="ChEBI" id="CHEBI:15378"/>
        <dbReference type="ChEBI" id="CHEBI:33019"/>
        <dbReference type="ChEBI" id="CHEBI:37563"/>
        <dbReference type="ChEBI" id="CHEBI:58332"/>
        <dbReference type="ChEBI" id="CHEBI:58608"/>
        <dbReference type="EC" id="2.7.7.41"/>
    </reaction>
</comment>
<proteinExistence type="inferred from homology"/>
<keyword evidence="15 19" id="KW-0472">Membrane</keyword>
<sequence length="307" mass="34122">MLLKRILTALVLAAVVITAVLLLPALYFSLFIAVITLIAAFEWMALTDVNTLTRKILFVTFLVVPMLGVTYWTVLLELLSEAMEWPEIKDYSDALEWFVIAPVFFWVLTMVLIRKAGPQLLNIEFKSRLKTFSGWLVLLSAWMFLSKLRAYYGPGMVIYFLLLIWAADISAFFAGKTWGKDKLAPEISPGKTVQGMYGALVSAAVCGIGFTVYGWITATQPEDVDSGTLRFLNGLVWTDMLILSVMTVLISIYGDLFFSLIKRKKGVKDSGNLLPGHGGILDRVDSIIAAAPFFYAGILLIGRVFYA</sequence>
<feature type="transmembrane region" description="Helical" evidence="19">
    <location>
        <begin position="158"/>
        <end position="175"/>
    </location>
</feature>
<feature type="transmembrane region" description="Helical" evidence="19">
    <location>
        <begin position="287"/>
        <end position="306"/>
    </location>
</feature>
<comment type="pathway">
    <text evidence="4">Lipid metabolism.</text>
</comment>
<keyword evidence="11 18" id="KW-0812">Transmembrane</keyword>
<keyword evidence="21" id="KW-1185">Reference proteome</keyword>
<keyword evidence="17" id="KW-1208">Phospholipid metabolism</keyword>
<gene>
    <name evidence="20" type="ORF">JT25_019995</name>
</gene>
<keyword evidence="8" id="KW-1003">Cell membrane</keyword>
<evidence type="ECO:0000256" key="13">
    <source>
        <dbReference type="ARBA" id="ARBA00022989"/>
    </source>
</evidence>
<evidence type="ECO:0000256" key="12">
    <source>
        <dbReference type="ARBA" id="ARBA00022695"/>
    </source>
</evidence>
<evidence type="ECO:0000256" key="6">
    <source>
        <dbReference type="ARBA" id="ARBA00012487"/>
    </source>
</evidence>
<dbReference type="OrthoDB" id="9799199at2"/>
<evidence type="ECO:0000256" key="18">
    <source>
        <dbReference type="RuleBase" id="RU003938"/>
    </source>
</evidence>
<evidence type="ECO:0000256" key="15">
    <source>
        <dbReference type="ARBA" id="ARBA00023136"/>
    </source>
</evidence>
<evidence type="ECO:0000256" key="10">
    <source>
        <dbReference type="ARBA" id="ARBA00022679"/>
    </source>
</evidence>
<protein>
    <recommendedName>
        <fullName evidence="7 18">Phosphatidate cytidylyltransferase</fullName>
        <ecNumber evidence="6 18">2.7.7.41</ecNumber>
    </recommendedName>
</protein>
<dbReference type="Pfam" id="PF01148">
    <property type="entry name" value="CTP_transf_1"/>
    <property type="match status" value="1"/>
</dbReference>
<dbReference type="RefSeq" id="WP_036273985.1">
    <property type="nucleotide sequence ID" value="NZ_CP014476.1"/>
</dbReference>
<dbReference type="GO" id="GO:0004605">
    <property type="term" value="F:phosphatidate cytidylyltransferase activity"/>
    <property type="evidence" value="ECO:0007669"/>
    <property type="project" value="UniProtKB-EC"/>
</dbReference>
<evidence type="ECO:0000256" key="11">
    <source>
        <dbReference type="ARBA" id="ARBA00022692"/>
    </source>
</evidence>
<dbReference type="InterPro" id="IPR000374">
    <property type="entry name" value="PC_trans"/>
</dbReference>
<organism evidence="20 21">
    <name type="scientific">Methylomonas denitrificans</name>
    <dbReference type="NCBI Taxonomy" id="1538553"/>
    <lineage>
        <taxon>Bacteria</taxon>
        <taxon>Pseudomonadati</taxon>
        <taxon>Pseudomonadota</taxon>
        <taxon>Gammaproteobacteria</taxon>
        <taxon>Methylococcales</taxon>
        <taxon>Methylococcaceae</taxon>
        <taxon>Methylomonas</taxon>
    </lineage>
</organism>